<feature type="region of interest" description="Disordered" evidence="1">
    <location>
        <begin position="21"/>
        <end position="71"/>
    </location>
</feature>
<organism evidence="2 3">
    <name type="scientific">Nonomuraea helvata</name>
    <dbReference type="NCBI Taxonomy" id="37484"/>
    <lineage>
        <taxon>Bacteria</taxon>
        <taxon>Bacillati</taxon>
        <taxon>Actinomycetota</taxon>
        <taxon>Actinomycetes</taxon>
        <taxon>Streptosporangiales</taxon>
        <taxon>Streptosporangiaceae</taxon>
        <taxon>Nonomuraea</taxon>
    </lineage>
</organism>
<gene>
    <name evidence="2" type="ORF">ACFFSA_05720</name>
</gene>
<evidence type="ECO:0000313" key="3">
    <source>
        <dbReference type="Proteomes" id="UP001589532"/>
    </source>
</evidence>
<evidence type="ECO:0000256" key="1">
    <source>
        <dbReference type="SAM" id="MobiDB-lite"/>
    </source>
</evidence>
<keyword evidence="3" id="KW-1185">Reference proteome</keyword>
<evidence type="ECO:0008006" key="4">
    <source>
        <dbReference type="Google" id="ProtNLM"/>
    </source>
</evidence>
<dbReference type="PROSITE" id="PS51257">
    <property type="entry name" value="PROKAR_LIPOPROTEIN"/>
    <property type="match status" value="1"/>
</dbReference>
<proteinExistence type="predicted"/>
<protein>
    <recommendedName>
        <fullName evidence="4">DUF4352 domain-containing protein</fullName>
    </recommendedName>
</protein>
<evidence type="ECO:0000313" key="2">
    <source>
        <dbReference type="EMBL" id="MFB9622574.1"/>
    </source>
</evidence>
<feature type="compositionally biased region" description="Low complexity" evidence="1">
    <location>
        <begin position="56"/>
        <end position="71"/>
    </location>
</feature>
<reference evidence="2 3" key="1">
    <citation type="submission" date="2024-09" db="EMBL/GenBank/DDBJ databases">
        <authorList>
            <person name="Sun Q."/>
            <person name="Mori K."/>
        </authorList>
    </citation>
    <scope>NUCLEOTIDE SEQUENCE [LARGE SCALE GENOMIC DNA]</scope>
    <source>
        <strain evidence="2 3">JCM 3143</strain>
    </source>
</reference>
<dbReference type="Proteomes" id="UP001589532">
    <property type="component" value="Unassembled WGS sequence"/>
</dbReference>
<accession>A0ABV5RT49</accession>
<dbReference type="EMBL" id="JBHMBW010000003">
    <property type="protein sequence ID" value="MFB9622574.1"/>
    <property type="molecule type" value="Genomic_DNA"/>
</dbReference>
<comment type="caution">
    <text evidence="2">The sequence shown here is derived from an EMBL/GenBank/DDBJ whole genome shotgun (WGS) entry which is preliminary data.</text>
</comment>
<dbReference type="RefSeq" id="WP_344996444.1">
    <property type="nucleotide sequence ID" value="NZ_BAAAXV010000009.1"/>
</dbReference>
<sequence length="207" mass="21507">MRKTIALAVAAVTLAGCGVLPGRQGGGGEERQPSHAVADTPTEKQPDATPAEKQPDTAPAQAQQSAPPQDTKVIASREADVYAGGAHGKARADITALKRQGRTLTLNWTVTSLDGKVNLHNGMGTAPLDFSVAGVSLIDPVNAKRYRVARNGTDENATCVCSGTQGQWLEKGEASTLYAIFAAPPADVTKINIELPMIGVLTDVPIS</sequence>
<name>A0ABV5RT49_9ACTN</name>